<feature type="region of interest" description="Disordered" evidence="1">
    <location>
        <begin position="1"/>
        <end position="28"/>
    </location>
</feature>
<accession>A0ABX7TJJ5</accession>
<proteinExistence type="predicted"/>
<feature type="compositionally biased region" description="Polar residues" evidence="1">
    <location>
        <begin position="79"/>
        <end position="89"/>
    </location>
</feature>
<feature type="compositionally biased region" description="Basic and acidic residues" evidence="1">
    <location>
        <begin position="16"/>
        <end position="28"/>
    </location>
</feature>
<feature type="compositionally biased region" description="Polar residues" evidence="1">
    <location>
        <begin position="1"/>
        <end position="11"/>
    </location>
</feature>
<gene>
    <name evidence="2" type="ORF">S1361_05730</name>
</gene>
<organism evidence="2 3">
    <name type="scientific">Streptomyces cyanogenus</name>
    <dbReference type="NCBI Taxonomy" id="80860"/>
    <lineage>
        <taxon>Bacteria</taxon>
        <taxon>Bacillati</taxon>
        <taxon>Actinomycetota</taxon>
        <taxon>Actinomycetes</taxon>
        <taxon>Kitasatosporales</taxon>
        <taxon>Streptomycetaceae</taxon>
        <taxon>Streptomyces</taxon>
    </lineage>
</organism>
<protein>
    <submittedName>
        <fullName evidence="2">Uncharacterized protein</fullName>
    </submittedName>
</protein>
<name>A0ABX7TJJ5_STRCY</name>
<evidence type="ECO:0000313" key="3">
    <source>
        <dbReference type="Proteomes" id="UP000663908"/>
    </source>
</evidence>
<dbReference type="EMBL" id="CP071839">
    <property type="protein sequence ID" value="QTD96842.1"/>
    <property type="molecule type" value="Genomic_DNA"/>
</dbReference>
<dbReference type="RefSeq" id="WP_425086589.1">
    <property type="nucleotide sequence ID" value="NZ_CP071839.1"/>
</dbReference>
<evidence type="ECO:0000313" key="2">
    <source>
        <dbReference type="EMBL" id="QTD96842.1"/>
    </source>
</evidence>
<dbReference type="Proteomes" id="UP000663908">
    <property type="component" value="Chromosome"/>
</dbReference>
<sequence>MSSTPSKTISRLTPLRGEDVPAEAGEHVGAEPVVEDGDVRGGRAAVRLCGCAGGRRSGRAGKEPPTNGSGPDGTRCKYSANTPPDITCK</sequence>
<reference evidence="2 3" key="1">
    <citation type="submission" date="2021-03" db="EMBL/GenBank/DDBJ databases">
        <title>Complete genome sequence of Streptomyces cyanogenus S136, producer of anticancer angucycline landomycin A.</title>
        <authorList>
            <person name="Hrab P."/>
            <person name="Ruckert C."/>
            <person name="Busche T."/>
            <person name="Ostash I."/>
            <person name="Kalinowski J."/>
            <person name="Fedorenko V."/>
            <person name="Yushchuk O."/>
            <person name="Ostash B."/>
        </authorList>
    </citation>
    <scope>NUCLEOTIDE SEQUENCE [LARGE SCALE GENOMIC DNA]</scope>
    <source>
        <strain evidence="2 3">S136</strain>
    </source>
</reference>
<keyword evidence="3" id="KW-1185">Reference proteome</keyword>
<evidence type="ECO:0000256" key="1">
    <source>
        <dbReference type="SAM" id="MobiDB-lite"/>
    </source>
</evidence>
<feature type="region of interest" description="Disordered" evidence="1">
    <location>
        <begin position="52"/>
        <end position="89"/>
    </location>
</feature>